<comment type="subcellular location">
    <subcellularLocation>
        <location evidence="1">Membrane</location>
        <topology evidence="1">Multi-pass membrane protein</topology>
    </subcellularLocation>
</comment>
<name>A0AAD5UGG8_9FUNG</name>
<dbReference type="SMART" id="SM00382">
    <property type="entry name" value="AAA"/>
    <property type="match status" value="2"/>
</dbReference>
<feature type="transmembrane region" description="Helical" evidence="9">
    <location>
        <begin position="361"/>
        <end position="385"/>
    </location>
</feature>
<feature type="transmembrane region" description="Helical" evidence="9">
    <location>
        <begin position="952"/>
        <end position="985"/>
    </location>
</feature>
<evidence type="ECO:0000256" key="3">
    <source>
        <dbReference type="ARBA" id="ARBA00022448"/>
    </source>
</evidence>
<feature type="transmembrane region" description="Helical" evidence="9">
    <location>
        <begin position="260"/>
        <end position="281"/>
    </location>
</feature>
<dbReference type="GO" id="GO:0016887">
    <property type="term" value="F:ATP hydrolysis activity"/>
    <property type="evidence" value="ECO:0007669"/>
    <property type="project" value="InterPro"/>
</dbReference>
<dbReference type="PROSITE" id="PS50893">
    <property type="entry name" value="ABC_TRANSPORTER_2"/>
    <property type="match status" value="2"/>
</dbReference>
<dbReference type="PANTHER" id="PTHR19229:SF250">
    <property type="entry name" value="ABC TRANSPORTER DOMAIN-CONTAINING PROTEIN-RELATED"/>
    <property type="match status" value="1"/>
</dbReference>
<dbReference type="Proteomes" id="UP001210925">
    <property type="component" value="Unassembled WGS sequence"/>
</dbReference>
<sequence>MISGLTQTAAIIRLNFTRQIVRGKIKYAMVFLLAYSLLPYIIIKTAFRNYHPDAISGVAPVSPLQLFVDPINLDSDALAKLTANPQVQQMKRQDFLALEQPMSLLLSFKTFDSQNQKYDYTLTSSSSGGSLSSLWLCITPNGCSFEPNMKYIAATKNIIDKTLRGGNGDLTMLQALSTSGTPFVAIDAFEDLFFLALSPMIIYALFEEKTKGLKFGLFMTGVRRSSYYIGLFFIPMLIATLFGGLTLFMFIQIWSVPSAVGPLAVLVFCACYGYVGFAWICAQLAPNIRAATLISTVYVATGVISKVTPINSKLLQYIPSWGAVLLCVNPRFGLSTYFAISQINGNDKGFSSMAIPYSAPSINTIVASSVLFTVLLFLFGAYLNWLEVSQDETRPIHYPISRFFKKRAAVVEERAKVYAKIEPGTKKGMNTGDSVQISNLSKLYAGATTRALTDVSLEFTKGEIFGLLGYNGAGKSTFINILCGVLSATEGNVNIFGLDAKEKRYEIAARTGVCSQVDILYDDLTTREHLFFFGLMRGVPSSQIKQTIDQIVADLHIPDHMLKSPTKVLSAGQKRKLGVALAFINDPELVVLDEMSSGVDPENRRVIWDFLLKKKQNRAILLCTHFMDEADIVCDRKAMLTLGQLVCVGSSEYLKQIYDTGYTLTVEKAHPSTDIRVIENWFHKRSIKVYVTKVNQKLVEYQISAMHLNALVDFERDGEISRAIRSYSVQENGLEQIFTNKELVDEKDITLTPQEQQNLLDHMASFVEPSFAAKTGFYMKFEMQRLFSSIVEIFFRMTLSLILIIIAWICIKVLGGAYTSSETASFENEILPRLLPSGFVLETNINGLISNNPSKFVPLGSTGSSISMGTLIANATGTVLTTIGDYDGAPLLAMSALFKNNLIASSYEYYTKVTDSTGSYESLTMVIMQLLYADFLVNLTEDIAESKEKIKFLLLSAGVPLGSYWIVIFVRSIVIIAPLIALFIAALPSAYSLSGAAAVIYLIQPLFFSALIGSVFAKSAVGGITQAIRVCGLLALLAILIVGAIENWGPAQYKYLNDAFEVLSPYLPLSVLSAPMANTKVLTAQQFMTNSIIWSIGIIVLFAGVELRHLFIRKIAAFTQSFVSFNSITKRFGKKVAVNNLNLQIEKNEMFAFLGPNGCGKTTSLSMLTAQALPTSGSVHMDGLHVASRKLEAIKRIGFCPQFDDLLIANMTVAQHLHLFCAMNGIPEVASEDYIDNLLHAFGIERFKNVNCGSLSGGTKRKVSSAIAVMLPRSLVVLDEASTGLDPLARQKLWNTVRLLNVNRTTIMTTHYISETSYCDKIAIMTDGNLQACDTEYELTKSSAQGYKATLHMSSKPDNLLEFVYQSLFYDDNTAQVEIENIVGESAMINFKQFRIPLSLLISRLSDLVRQNYIKNYTIGRMSLEDVFLDIVKKSAKETV</sequence>
<keyword evidence="4 9" id="KW-0812">Transmembrane</keyword>
<evidence type="ECO:0000313" key="12">
    <source>
        <dbReference type="Proteomes" id="UP001210925"/>
    </source>
</evidence>
<feature type="domain" description="ABC transporter" evidence="10">
    <location>
        <begin position="435"/>
        <end position="667"/>
    </location>
</feature>
<feature type="transmembrane region" description="Helical" evidence="9">
    <location>
        <begin position="227"/>
        <end position="254"/>
    </location>
</feature>
<evidence type="ECO:0000256" key="7">
    <source>
        <dbReference type="ARBA" id="ARBA00022989"/>
    </source>
</evidence>
<dbReference type="PROSITE" id="PS00211">
    <property type="entry name" value="ABC_TRANSPORTER_1"/>
    <property type="match status" value="1"/>
</dbReference>
<evidence type="ECO:0000256" key="1">
    <source>
        <dbReference type="ARBA" id="ARBA00004141"/>
    </source>
</evidence>
<keyword evidence="7 9" id="KW-1133">Transmembrane helix</keyword>
<accession>A0AAD5UGG8</accession>
<evidence type="ECO:0000256" key="9">
    <source>
        <dbReference type="SAM" id="Phobius"/>
    </source>
</evidence>
<dbReference type="EMBL" id="JADGKB010000078">
    <property type="protein sequence ID" value="KAJ3254777.1"/>
    <property type="molecule type" value="Genomic_DNA"/>
</dbReference>
<feature type="transmembrane region" description="Helical" evidence="9">
    <location>
        <begin position="793"/>
        <end position="811"/>
    </location>
</feature>
<keyword evidence="6" id="KW-0067">ATP-binding</keyword>
<dbReference type="InterPro" id="IPR027417">
    <property type="entry name" value="P-loop_NTPase"/>
</dbReference>
<evidence type="ECO:0000256" key="5">
    <source>
        <dbReference type="ARBA" id="ARBA00022741"/>
    </source>
</evidence>
<dbReference type="GO" id="GO:0005319">
    <property type="term" value="F:lipid transporter activity"/>
    <property type="evidence" value="ECO:0007669"/>
    <property type="project" value="TreeGrafter"/>
</dbReference>
<evidence type="ECO:0000259" key="10">
    <source>
        <dbReference type="PROSITE" id="PS50893"/>
    </source>
</evidence>
<feature type="domain" description="ABC transporter" evidence="10">
    <location>
        <begin position="1123"/>
        <end position="1352"/>
    </location>
</feature>
<evidence type="ECO:0000256" key="6">
    <source>
        <dbReference type="ARBA" id="ARBA00022840"/>
    </source>
</evidence>
<evidence type="ECO:0000313" key="11">
    <source>
        <dbReference type="EMBL" id="KAJ3254777.1"/>
    </source>
</evidence>
<feature type="transmembrane region" description="Helical" evidence="9">
    <location>
        <begin position="288"/>
        <end position="308"/>
    </location>
</feature>
<reference evidence="11" key="1">
    <citation type="submission" date="2020-05" db="EMBL/GenBank/DDBJ databases">
        <title>Phylogenomic resolution of chytrid fungi.</title>
        <authorList>
            <person name="Stajich J.E."/>
            <person name="Amses K."/>
            <person name="Simmons R."/>
            <person name="Seto K."/>
            <person name="Myers J."/>
            <person name="Bonds A."/>
            <person name="Quandt C.A."/>
            <person name="Barry K."/>
            <person name="Liu P."/>
            <person name="Grigoriev I."/>
            <person name="Longcore J.E."/>
            <person name="James T.Y."/>
        </authorList>
    </citation>
    <scope>NUCLEOTIDE SEQUENCE</scope>
    <source>
        <strain evidence="11">PLAUS21</strain>
    </source>
</reference>
<comment type="caution">
    <text evidence="11">The sequence shown here is derived from an EMBL/GenBank/DDBJ whole genome shotgun (WGS) entry which is preliminary data.</text>
</comment>
<dbReference type="SUPFAM" id="SSF52540">
    <property type="entry name" value="P-loop containing nucleoside triphosphate hydrolases"/>
    <property type="match status" value="2"/>
</dbReference>
<dbReference type="InterPro" id="IPR003593">
    <property type="entry name" value="AAA+_ATPase"/>
</dbReference>
<keyword evidence="5" id="KW-0547">Nucleotide-binding</keyword>
<keyword evidence="8 9" id="KW-0472">Membrane</keyword>
<keyword evidence="3" id="KW-0813">Transport</keyword>
<dbReference type="Pfam" id="PF00005">
    <property type="entry name" value="ABC_tran"/>
    <property type="match status" value="2"/>
</dbReference>
<dbReference type="GO" id="GO:0016020">
    <property type="term" value="C:membrane"/>
    <property type="evidence" value="ECO:0007669"/>
    <property type="project" value="UniProtKB-SubCell"/>
</dbReference>
<dbReference type="CDD" id="cd03263">
    <property type="entry name" value="ABC_subfamily_A"/>
    <property type="match status" value="2"/>
</dbReference>
<dbReference type="FunFam" id="3.40.50.300:FF:000335">
    <property type="entry name" value="ATP binding cassette subfamily A member 5"/>
    <property type="match status" value="1"/>
</dbReference>
<proteinExistence type="inferred from homology"/>
<dbReference type="InterPro" id="IPR017871">
    <property type="entry name" value="ABC_transporter-like_CS"/>
</dbReference>
<feature type="transmembrane region" description="Helical" evidence="9">
    <location>
        <begin position="183"/>
        <end position="206"/>
    </location>
</feature>
<evidence type="ECO:0000256" key="2">
    <source>
        <dbReference type="ARBA" id="ARBA00008869"/>
    </source>
</evidence>
<gene>
    <name evidence="11" type="ORF">HK103_006852</name>
</gene>
<comment type="similarity">
    <text evidence="2">Belongs to the ABC transporter superfamily. ABCA family.</text>
</comment>
<dbReference type="GO" id="GO:0005524">
    <property type="term" value="F:ATP binding"/>
    <property type="evidence" value="ECO:0007669"/>
    <property type="project" value="UniProtKB-KW"/>
</dbReference>
<dbReference type="Gene3D" id="3.40.50.300">
    <property type="entry name" value="P-loop containing nucleotide triphosphate hydrolases"/>
    <property type="match status" value="2"/>
</dbReference>
<dbReference type="InterPro" id="IPR026082">
    <property type="entry name" value="ABCA"/>
</dbReference>
<evidence type="ECO:0000256" key="8">
    <source>
        <dbReference type="ARBA" id="ARBA00023136"/>
    </source>
</evidence>
<evidence type="ECO:0000256" key="4">
    <source>
        <dbReference type="ARBA" id="ARBA00022692"/>
    </source>
</evidence>
<feature type="transmembrane region" description="Helical" evidence="9">
    <location>
        <begin position="1027"/>
        <end position="1045"/>
    </location>
</feature>
<keyword evidence="12" id="KW-1185">Reference proteome</keyword>
<feature type="transmembrane region" description="Helical" evidence="9">
    <location>
        <begin position="25"/>
        <end position="43"/>
    </location>
</feature>
<dbReference type="InterPro" id="IPR003439">
    <property type="entry name" value="ABC_transporter-like_ATP-bd"/>
</dbReference>
<dbReference type="PANTHER" id="PTHR19229">
    <property type="entry name" value="ATP-BINDING CASSETTE TRANSPORTER SUBFAMILY A ABCA"/>
    <property type="match status" value="1"/>
</dbReference>
<protein>
    <recommendedName>
        <fullName evidence="10">ABC transporter domain-containing protein</fullName>
    </recommendedName>
</protein>
<feature type="transmembrane region" description="Helical" evidence="9">
    <location>
        <begin position="991"/>
        <end position="1015"/>
    </location>
</feature>
<feature type="transmembrane region" description="Helical" evidence="9">
    <location>
        <begin position="1092"/>
        <end position="1111"/>
    </location>
</feature>
<dbReference type="GO" id="GO:0140359">
    <property type="term" value="F:ABC-type transporter activity"/>
    <property type="evidence" value="ECO:0007669"/>
    <property type="project" value="InterPro"/>
</dbReference>
<organism evidence="11 12">
    <name type="scientific">Boothiomyces macroporosus</name>
    <dbReference type="NCBI Taxonomy" id="261099"/>
    <lineage>
        <taxon>Eukaryota</taxon>
        <taxon>Fungi</taxon>
        <taxon>Fungi incertae sedis</taxon>
        <taxon>Chytridiomycota</taxon>
        <taxon>Chytridiomycota incertae sedis</taxon>
        <taxon>Chytridiomycetes</taxon>
        <taxon>Rhizophydiales</taxon>
        <taxon>Terramycetaceae</taxon>
        <taxon>Boothiomyces</taxon>
    </lineage>
</organism>